<keyword evidence="5" id="KW-0813">Transport</keyword>
<feature type="transmembrane region" description="Helical" evidence="17">
    <location>
        <begin position="277"/>
        <end position="293"/>
    </location>
</feature>
<keyword evidence="12 17" id="KW-0520">NAD</keyword>
<protein>
    <recommendedName>
        <fullName evidence="4 17">NADH-ubiquinone oxidoreductase chain 2</fullName>
        <ecNumber evidence="3 17">7.1.1.2</ecNumber>
    </recommendedName>
</protein>
<keyword evidence="7 17" id="KW-0812">Transmembrane</keyword>
<dbReference type="GO" id="GO:0008137">
    <property type="term" value="F:NADH dehydrogenase (ubiquinone) activity"/>
    <property type="evidence" value="ECO:0007669"/>
    <property type="project" value="UniProtKB-EC"/>
</dbReference>
<dbReference type="GO" id="GO:0006120">
    <property type="term" value="P:mitochondrial electron transport, NADH to ubiquinone"/>
    <property type="evidence" value="ECO:0007669"/>
    <property type="project" value="InterPro"/>
</dbReference>
<comment type="function">
    <text evidence="17">Core subunit of the mitochondrial membrane respiratory chain NADH dehydrogenase (Complex I) which catalyzes electron transfer from NADH through the respiratory chain, using ubiquinone as an electron acceptor. Essential for the catalytic activity and assembly of complex I.</text>
</comment>
<accession>A0AA95Z417</accession>
<dbReference type="PANTHER" id="PTHR46552">
    <property type="entry name" value="NADH-UBIQUINONE OXIDOREDUCTASE CHAIN 2"/>
    <property type="match status" value="1"/>
</dbReference>
<comment type="subcellular location">
    <subcellularLocation>
        <location evidence="1 17">Mitochondrion inner membrane</location>
        <topology evidence="1 17">Multi-pass membrane protein</topology>
    </subcellularLocation>
</comment>
<evidence type="ECO:0000259" key="19">
    <source>
        <dbReference type="Pfam" id="PF06444"/>
    </source>
</evidence>
<evidence type="ECO:0000256" key="15">
    <source>
        <dbReference type="ARBA" id="ARBA00023136"/>
    </source>
</evidence>
<feature type="transmembrane region" description="Helical" evidence="17">
    <location>
        <begin position="93"/>
        <end position="112"/>
    </location>
</feature>
<feature type="transmembrane region" description="Helical" evidence="17">
    <location>
        <begin position="298"/>
        <end position="316"/>
    </location>
</feature>
<keyword evidence="8 17" id="KW-0999">Mitochondrion inner membrane</keyword>
<evidence type="ECO:0000256" key="16">
    <source>
        <dbReference type="ARBA" id="ARBA00049551"/>
    </source>
</evidence>
<feature type="transmembrane region" description="Helical" evidence="17">
    <location>
        <begin position="151"/>
        <end position="170"/>
    </location>
</feature>
<evidence type="ECO:0000256" key="17">
    <source>
        <dbReference type="RuleBase" id="RU003403"/>
    </source>
</evidence>
<evidence type="ECO:0000256" key="12">
    <source>
        <dbReference type="ARBA" id="ARBA00023027"/>
    </source>
</evidence>
<dbReference type="Pfam" id="PF00361">
    <property type="entry name" value="Proton_antipo_M"/>
    <property type="match status" value="1"/>
</dbReference>
<dbReference type="PRINTS" id="PR01436">
    <property type="entry name" value="NADHDHGNASE2"/>
</dbReference>
<feature type="transmembrane region" description="Helical" evidence="17">
    <location>
        <begin position="177"/>
        <end position="195"/>
    </location>
</feature>
<reference evidence="20" key="1">
    <citation type="submission" date="2023-09" db="EMBL/GenBank/DDBJ databases">
        <title>Mitochondrial Genomes of Fishes Derived by Genome Skimming.</title>
        <authorList>
            <person name="Bemis K."/>
            <person name="Collins A."/>
            <person name="Craine J.M."/>
            <person name="Hoban M."/>
            <person name="Leopold D.R."/>
            <person name="Meyer C."/>
            <person name="Murphy K.R."/>
            <person name="Pitassy D.E."/>
            <person name="Whitney J."/>
        </authorList>
    </citation>
    <scope>NUCLEOTIDE SEQUENCE</scope>
</reference>
<evidence type="ECO:0000256" key="11">
    <source>
        <dbReference type="ARBA" id="ARBA00022989"/>
    </source>
</evidence>
<evidence type="ECO:0000256" key="14">
    <source>
        <dbReference type="ARBA" id="ARBA00023128"/>
    </source>
</evidence>
<geneLocation type="mitochondrion" evidence="20"/>
<evidence type="ECO:0000256" key="2">
    <source>
        <dbReference type="ARBA" id="ARBA00007012"/>
    </source>
</evidence>
<dbReference type="InterPro" id="IPR001750">
    <property type="entry name" value="ND/Mrp_TM"/>
</dbReference>
<evidence type="ECO:0000256" key="4">
    <source>
        <dbReference type="ARBA" id="ARBA00021008"/>
    </source>
</evidence>
<feature type="transmembrane region" description="Helical" evidence="17">
    <location>
        <begin position="238"/>
        <end position="257"/>
    </location>
</feature>
<feature type="domain" description="NADH dehydrogenase subunit 2 C-terminal" evidence="19">
    <location>
        <begin position="289"/>
        <end position="342"/>
    </location>
</feature>
<comment type="catalytic activity">
    <reaction evidence="16 17">
        <text>a ubiquinone + NADH + 5 H(+)(in) = a ubiquinol + NAD(+) + 4 H(+)(out)</text>
        <dbReference type="Rhea" id="RHEA:29091"/>
        <dbReference type="Rhea" id="RHEA-COMP:9565"/>
        <dbReference type="Rhea" id="RHEA-COMP:9566"/>
        <dbReference type="ChEBI" id="CHEBI:15378"/>
        <dbReference type="ChEBI" id="CHEBI:16389"/>
        <dbReference type="ChEBI" id="CHEBI:17976"/>
        <dbReference type="ChEBI" id="CHEBI:57540"/>
        <dbReference type="ChEBI" id="CHEBI:57945"/>
        <dbReference type="EC" id="7.1.1.2"/>
    </reaction>
</comment>
<comment type="similarity">
    <text evidence="2 17">Belongs to the complex I subunit 2 family.</text>
</comment>
<dbReference type="InterPro" id="IPR050175">
    <property type="entry name" value="Complex_I_Subunit_2"/>
</dbReference>
<feature type="domain" description="NADH:quinone oxidoreductase/Mrp antiporter transmembrane" evidence="18">
    <location>
        <begin position="23"/>
        <end position="287"/>
    </location>
</feature>
<gene>
    <name evidence="20" type="primary">ND2</name>
</gene>
<feature type="transmembrane region" description="Helical" evidence="17">
    <location>
        <begin position="201"/>
        <end position="226"/>
    </location>
</feature>
<keyword evidence="6 17" id="KW-0679">Respiratory chain</keyword>
<organism evidence="20">
    <name type="scientific">Gobiidae sp</name>
    <dbReference type="NCBI Taxonomy" id="3040165"/>
    <lineage>
        <taxon>Eukaryota</taxon>
        <taxon>Metazoa</taxon>
        <taxon>Chordata</taxon>
        <taxon>Craniata</taxon>
        <taxon>Vertebrata</taxon>
        <taxon>Euteleostomi</taxon>
        <taxon>Actinopterygii</taxon>
        <taxon>Neopterygii</taxon>
        <taxon>Teleostei</taxon>
        <taxon>Neoteleostei</taxon>
        <taxon>Acanthomorphata</taxon>
        <taxon>Gobiaria</taxon>
        <taxon>Gobiiformes</taxon>
        <taxon>Gobioidei</taxon>
        <taxon>Gobiidae</taxon>
    </lineage>
</organism>
<evidence type="ECO:0000256" key="8">
    <source>
        <dbReference type="ARBA" id="ARBA00022792"/>
    </source>
</evidence>
<dbReference type="AlphaFoldDB" id="A0AA95Z417"/>
<keyword evidence="10 17" id="KW-0249">Electron transport</keyword>
<dbReference type="PANTHER" id="PTHR46552:SF1">
    <property type="entry name" value="NADH-UBIQUINONE OXIDOREDUCTASE CHAIN 2"/>
    <property type="match status" value="1"/>
</dbReference>
<evidence type="ECO:0000256" key="9">
    <source>
        <dbReference type="ARBA" id="ARBA00022967"/>
    </source>
</evidence>
<dbReference type="InterPro" id="IPR003917">
    <property type="entry name" value="NADH_UbQ_OxRdtase_chain2"/>
</dbReference>
<evidence type="ECO:0000259" key="18">
    <source>
        <dbReference type="Pfam" id="PF00361"/>
    </source>
</evidence>
<dbReference type="Pfam" id="PF06444">
    <property type="entry name" value="NADH_dehy_S2_C"/>
    <property type="match status" value="1"/>
</dbReference>
<dbReference type="GO" id="GO:0005743">
    <property type="term" value="C:mitochondrial inner membrane"/>
    <property type="evidence" value="ECO:0007669"/>
    <property type="project" value="UniProtKB-SubCell"/>
</dbReference>
<feature type="transmembrane region" description="Helical" evidence="17">
    <location>
        <begin position="59"/>
        <end position="81"/>
    </location>
</feature>
<evidence type="ECO:0000256" key="6">
    <source>
        <dbReference type="ARBA" id="ARBA00022660"/>
    </source>
</evidence>
<keyword evidence="11 17" id="KW-1133">Transmembrane helix</keyword>
<sequence>MAPFTQFMLMFGLGLGMTITLSASHWLIAWIGLEINTLAIIPMMSCYPHPRATEATTKYFVAQATATATLLFAAAMNAWLTGQWSVWSVPHPLPTWITILALSAKMGLAPFHTWVPEVLQGVDLISGLILSTWQKLAPLCLILQLPIHPELLLPYMGVFSAFVGGLGGLNQTQLRKVLAYSSITHLGWMFIILGFSRNMAVLAFMAYTIMTSALFLSLNFFSVKTINGLSTSWSKCRVLATSIPFTLFSLGGLPPFAGFLPKWMIIQQLLNEGLPEFALVLAFASLLSLYFYLRLAYALALTVSPLTLPYILVWRLPRGHTMILLSITVTVSIMALPLTPAVLAALSL</sequence>
<evidence type="ECO:0000256" key="1">
    <source>
        <dbReference type="ARBA" id="ARBA00004448"/>
    </source>
</evidence>
<dbReference type="EMBL" id="OR581018">
    <property type="protein sequence ID" value="WNH37991.1"/>
    <property type="molecule type" value="Genomic_DNA"/>
</dbReference>
<keyword evidence="14 17" id="KW-0496">Mitochondrion</keyword>
<dbReference type="EC" id="7.1.1.2" evidence="3 17"/>
<evidence type="ECO:0000256" key="13">
    <source>
        <dbReference type="ARBA" id="ARBA00023075"/>
    </source>
</evidence>
<dbReference type="InterPro" id="IPR010933">
    <property type="entry name" value="NADH_DH_su2_C"/>
</dbReference>
<keyword evidence="15 17" id="KW-0472">Membrane</keyword>
<name>A0AA95Z417_9GOBI</name>
<evidence type="ECO:0000256" key="10">
    <source>
        <dbReference type="ARBA" id="ARBA00022982"/>
    </source>
</evidence>
<keyword evidence="9 17" id="KW-1278">Translocase</keyword>
<feature type="transmembrane region" description="Helical" evidence="17">
    <location>
        <begin position="322"/>
        <end position="346"/>
    </location>
</feature>
<evidence type="ECO:0000256" key="3">
    <source>
        <dbReference type="ARBA" id="ARBA00012944"/>
    </source>
</evidence>
<proteinExistence type="inferred from homology"/>
<evidence type="ECO:0000256" key="5">
    <source>
        <dbReference type="ARBA" id="ARBA00022448"/>
    </source>
</evidence>
<evidence type="ECO:0000256" key="7">
    <source>
        <dbReference type="ARBA" id="ARBA00022692"/>
    </source>
</evidence>
<evidence type="ECO:0000313" key="20">
    <source>
        <dbReference type="EMBL" id="WNH37991.1"/>
    </source>
</evidence>
<keyword evidence="13 17" id="KW-0830">Ubiquinone</keyword>